<sequence>MTADRRGEETLISDVGLSGRQQLIAGLAAVAVALPALAWGWSTGSALPILAGILLGCLIFAWSTALRVRLSVTSSGLRLRAGVWFSETIGWDAVRQIRTGGRTRLTAPLGRRRNAGEAQYVVGGPTLRVVTDDGAAVISVEDPRAAMHALSAHWPGEHTLRTVSPEPRRAP</sequence>
<feature type="transmembrane region" description="Helical" evidence="1">
    <location>
        <begin position="23"/>
        <end position="41"/>
    </location>
</feature>
<organism evidence="3 4">
    <name type="scientific">Nesterenkonia aethiopica</name>
    <dbReference type="NCBI Taxonomy" id="269144"/>
    <lineage>
        <taxon>Bacteria</taxon>
        <taxon>Bacillati</taxon>
        <taxon>Actinomycetota</taxon>
        <taxon>Actinomycetes</taxon>
        <taxon>Micrococcales</taxon>
        <taxon>Micrococcaceae</taxon>
        <taxon>Nesterenkonia</taxon>
    </lineage>
</organism>
<keyword evidence="1" id="KW-0812">Transmembrane</keyword>
<comment type="caution">
    <text evidence="3">The sequence shown here is derived from an EMBL/GenBank/DDBJ whole genome shotgun (WGS) entry which is preliminary data.</text>
</comment>
<feature type="transmembrane region" description="Helical" evidence="1">
    <location>
        <begin position="47"/>
        <end position="70"/>
    </location>
</feature>
<evidence type="ECO:0000256" key="1">
    <source>
        <dbReference type="SAM" id="Phobius"/>
    </source>
</evidence>
<keyword evidence="4" id="KW-1185">Reference proteome</keyword>
<proteinExistence type="predicted"/>
<reference evidence="4" key="1">
    <citation type="journal article" date="2019" name="Int. J. Syst. Evol. Microbiol.">
        <title>The Global Catalogue of Microorganisms (GCM) 10K type strain sequencing project: providing services to taxonomists for standard genome sequencing and annotation.</title>
        <authorList>
            <consortium name="The Broad Institute Genomics Platform"/>
            <consortium name="The Broad Institute Genome Sequencing Center for Infectious Disease"/>
            <person name="Wu L."/>
            <person name="Ma J."/>
        </authorList>
    </citation>
    <scope>NUCLEOTIDE SEQUENCE [LARGE SCALE GENOMIC DNA]</scope>
    <source>
        <strain evidence="4">JCM 14309</strain>
    </source>
</reference>
<evidence type="ECO:0000313" key="3">
    <source>
        <dbReference type="EMBL" id="GAA3050776.1"/>
    </source>
</evidence>
<dbReference type="InterPro" id="IPR019692">
    <property type="entry name" value="CFP-6_PH"/>
</dbReference>
<dbReference type="EMBL" id="BAAAVT010000001">
    <property type="protein sequence ID" value="GAA3050776.1"/>
    <property type="molecule type" value="Genomic_DNA"/>
</dbReference>
<keyword evidence="1" id="KW-0472">Membrane</keyword>
<name>A0ABP6LQR9_9MICC</name>
<dbReference type="Proteomes" id="UP001500236">
    <property type="component" value="Unassembled WGS sequence"/>
</dbReference>
<protein>
    <recommendedName>
        <fullName evidence="2">Low molecular weight protein antigen 6 PH domain-containing protein</fullName>
    </recommendedName>
</protein>
<accession>A0ABP6LQR9</accession>
<dbReference type="RefSeq" id="WP_344683605.1">
    <property type="nucleotide sequence ID" value="NZ_BAAAVT010000001.1"/>
</dbReference>
<evidence type="ECO:0000259" key="2">
    <source>
        <dbReference type="Pfam" id="PF10756"/>
    </source>
</evidence>
<dbReference type="Pfam" id="PF10756">
    <property type="entry name" value="bPH_6"/>
    <property type="match status" value="1"/>
</dbReference>
<feature type="domain" description="Low molecular weight protein antigen 6 PH" evidence="2">
    <location>
        <begin position="67"/>
        <end position="138"/>
    </location>
</feature>
<gene>
    <name evidence="3" type="ORF">GCM10010529_01100</name>
</gene>
<keyword evidence="1" id="KW-1133">Transmembrane helix</keyword>
<evidence type="ECO:0000313" key="4">
    <source>
        <dbReference type="Proteomes" id="UP001500236"/>
    </source>
</evidence>